<dbReference type="GO" id="GO:0000160">
    <property type="term" value="P:phosphorelay signal transduction system"/>
    <property type="evidence" value="ECO:0007669"/>
    <property type="project" value="InterPro"/>
</dbReference>
<dbReference type="Pfam" id="PF00072">
    <property type="entry name" value="Response_reg"/>
    <property type="match status" value="1"/>
</dbReference>
<feature type="domain" description="HTH luxR-type" evidence="4">
    <location>
        <begin position="138"/>
        <end position="203"/>
    </location>
</feature>
<feature type="domain" description="Response regulatory" evidence="5">
    <location>
        <begin position="5"/>
        <end position="120"/>
    </location>
</feature>
<dbReference type="InterPro" id="IPR011006">
    <property type="entry name" value="CheY-like_superfamily"/>
</dbReference>
<accession>A0A2A5ATZ5</accession>
<keyword evidence="2 6" id="KW-0238">DNA-binding</keyword>
<dbReference type="InterPro" id="IPR058245">
    <property type="entry name" value="NreC/VraR/RcsB-like_REC"/>
</dbReference>
<dbReference type="PROSITE" id="PS50043">
    <property type="entry name" value="HTH_LUXR_2"/>
    <property type="match status" value="1"/>
</dbReference>
<dbReference type="PROSITE" id="PS50110">
    <property type="entry name" value="RESPONSE_REGULATORY"/>
    <property type="match status" value="1"/>
</dbReference>
<reference evidence="7" key="1">
    <citation type="submission" date="2017-08" db="EMBL/GenBank/DDBJ databases">
        <title>A dynamic microbial community with high functional redundancy inhabits the cold, oxic subseafloor aquifer.</title>
        <authorList>
            <person name="Tully B.J."/>
            <person name="Wheat C.G."/>
            <person name="Glazer B.T."/>
            <person name="Huber J.A."/>
        </authorList>
    </citation>
    <scope>NUCLEOTIDE SEQUENCE [LARGE SCALE GENOMIC DNA]</scope>
</reference>
<dbReference type="SMART" id="SM00421">
    <property type="entry name" value="HTH_LUXR"/>
    <property type="match status" value="1"/>
</dbReference>
<dbReference type="GO" id="GO:0003677">
    <property type="term" value="F:DNA binding"/>
    <property type="evidence" value="ECO:0007669"/>
    <property type="project" value="UniProtKB-KW"/>
</dbReference>
<dbReference type="CDD" id="cd17535">
    <property type="entry name" value="REC_NarL-like"/>
    <property type="match status" value="1"/>
</dbReference>
<feature type="modified residue" description="4-aspartylphosphate" evidence="3">
    <location>
        <position position="55"/>
    </location>
</feature>
<dbReference type="SUPFAM" id="SSF46894">
    <property type="entry name" value="C-terminal effector domain of the bipartite response regulators"/>
    <property type="match status" value="1"/>
</dbReference>
<dbReference type="InterPro" id="IPR000792">
    <property type="entry name" value="Tscrpt_reg_LuxR_C"/>
</dbReference>
<dbReference type="EMBL" id="NVVJ01000052">
    <property type="protein sequence ID" value="PCJ22722.1"/>
    <property type="molecule type" value="Genomic_DNA"/>
</dbReference>
<evidence type="ECO:0000313" key="6">
    <source>
        <dbReference type="EMBL" id="PCJ22722.1"/>
    </source>
</evidence>
<comment type="caution">
    <text evidence="6">The sequence shown here is derived from an EMBL/GenBank/DDBJ whole genome shotgun (WGS) entry which is preliminary data.</text>
</comment>
<dbReference type="SUPFAM" id="SSF52172">
    <property type="entry name" value="CheY-like"/>
    <property type="match status" value="1"/>
</dbReference>
<sequence>MKNHCILIIDDHALFRTGLSMILKLNDHVNMIQEASSVMEALAYEGDHIALILLDIHMPGLNGLNGLKVLQKKFKAIPIIILSASQEAQDVQDAFRYGANGYLQKSAPADEITSAIEKVLKGATCFPENSEFNKKSSAYNPVEDFTPRQLQVLSLLCEGKSNRMIARDLAVAENTVRFHVSSILSVFEVSSRSEAMLAAQQKGLILIK</sequence>
<dbReference type="InterPro" id="IPR001789">
    <property type="entry name" value="Sig_transdc_resp-reg_receiver"/>
</dbReference>
<proteinExistence type="predicted"/>
<dbReference type="PANTHER" id="PTHR45566:SF1">
    <property type="entry name" value="HTH-TYPE TRANSCRIPTIONAL REGULATOR YHJB-RELATED"/>
    <property type="match status" value="1"/>
</dbReference>
<dbReference type="SMART" id="SM00448">
    <property type="entry name" value="REC"/>
    <property type="match status" value="1"/>
</dbReference>
<evidence type="ECO:0000256" key="2">
    <source>
        <dbReference type="ARBA" id="ARBA00023125"/>
    </source>
</evidence>
<dbReference type="Pfam" id="PF00196">
    <property type="entry name" value="GerE"/>
    <property type="match status" value="1"/>
</dbReference>
<name>A0A2A5ATZ5_9GAMM</name>
<keyword evidence="1 3" id="KW-0597">Phosphoprotein</keyword>
<evidence type="ECO:0000256" key="1">
    <source>
        <dbReference type="ARBA" id="ARBA00022553"/>
    </source>
</evidence>
<evidence type="ECO:0000259" key="4">
    <source>
        <dbReference type="PROSITE" id="PS50043"/>
    </source>
</evidence>
<evidence type="ECO:0000256" key="3">
    <source>
        <dbReference type="PROSITE-ProRule" id="PRU00169"/>
    </source>
</evidence>
<dbReference type="PANTHER" id="PTHR45566">
    <property type="entry name" value="HTH-TYPE TRANSCRIPTIONAL REGULATOR YHJB-RELATED"/>
    <property type="match status" value="1"/>
</dbReference>
<dbReference type="PRINTS" id="PR00038">
    <property type="entry name" value="HTHLUXR"/>
</dbReference>
<dbReference type="GO" id="GO:0006355">
    <property type="term" value="P:regulation of DNA-templated transcription"/>
    <property type="evidence" value="ECO:0007669"/>
    <property type="project" value="InterPro"/>
</dbReference>
<gene>
    <name evidence="6" type="ORF">COA96_13550</name>
</gene>
<organism evidence="6 7">
    <name type="scientific">SAR86 cluster bacterium</name>
    <dbReference type="NCBI Taxonomy" id="2030880"/>
    <lineage>
        <taxon>Bacteria</taxon>
        <taxon>Pseudomonadati</taxon>
        <taxon>Pseudomonadota</taxon>
        <taxon>Gammaproteobacteria</taxon>
        <taxon>SAR86 cluster</taxon>
    </lineage>
</organism>
<protein>
    <submittedName>
        <fullName evidence="6">DNA-binding response regulator</fullName>
    </submittedName>
</protein>
<dbReference type="Proteomes" id="UP000218327">
    <property type="component" value="Unassembled WGS sequence"/>
</dbReference>
<dbReference type="InterPro" id="IPR016032">
    <property type="entry name" value="Sig_transdc_resp-reg_C-effctor"/>
</dbReference>
<dbReference type="CDD" id="cd06170">
    <property type="entry name" value="LuxR_C_like"/>
    <property type="match status" value="1"/>
</dbReference>
<dbReference type="InterPro" id="IPR051015">
    <property type="entry name" value="EvgA-like"/>
</dbReference>
<dbReference type="Gene3D" id="3.40.50.2300">
    <property type="match status" value="1"/>
</dbReference>
<evidence type="ECO:0000259" key="5">
    <source>
        <dbReference type="PROSITE" id="PS50110"/>
    </source>
</evidence>
<evidence type="ECO:0000313" key="7">
    <source>
        <dbReference type="Proteomes" id="UP000218327"/>
    </source>
</evidence>
<dbReference type="AlphaFoldDB" id="A0A2A5ATZ5"/>